<dbReference type="Proteomes" id="UP001058124">
    <property type="component" value="Unassembled WGS sequence"/>
</dbReference>
<reference evidence="2" key="1">
    <citation type="submission" date="2022-06" db="EMBL/GenBank/DDBJ databases">
        <title>Draft genome sequences of Leminorella grimontii str. JCM5902.</title>
        <authorList>
            <person name="Wakabayashi Y."/>
            <person name="Kojima K."/>
        </authorList>
    </citation>
    <scope>NUCLEOTIDE SEQUENCE</scope>
    <source>
        <strain evidence="2">JCM 5902</strain>
    </source>
</reference>
<comment type="caution">
    <text evidence="2">The sequence shown here is derived from an EMBL/GenBank/DDBJ whole genome shotgun (WGS) entry which is preliminary data.</text>
</comment>
<organism evidence="2 3">
    <name type="scientific">Leminorella grimontii</name>
    <dbReference type="NCBI Taxonomy" id="82981"/>
    <lineage>
        <taxon>Bacteria</taxon>
        <taxon>Pseudomonadati</taxon>
        <taxon>Pseudomonadota</taxon>
        <taxon>Gammaproteobacteria</taxon>
        <taxon>Enterobacterales</taxon>
        <taxon>Budviciaceae</taxon>
        <taxon>Leminorella</taxon>
    </lineage>
</organism>
<keyword evidence="1" id="KW-0732">Signal</keyword>
<dbReference type="RefSeq" id="WP_051155584.1">
    <property type="nucleotide sequence ID" value="NZ_BRLH01000003.1"/>
</dbReference>
<dbReference type="Pfam" id="PF07305">
    <property type="entry name" value="DUF1454"/>
    <property type="match status" value="1"/>
</dbReference>
<name>A0AAV5N0J8_9GAMM</name>
<feature type="chain" id="PRO_5043450577" description="YiiQ family protein" evidence="1">
    <location>
        <begin position="24"/>
        <end position="216"/>
    </location>
</feature>
<feature type="signal peptide" evidence="1">
    <location>
        <begin position="1"/>
        <end position="23"/>
    </location>
</feature>
<evidence type="ECO:0000313" key="3">
    <source>
        <dbReference type="Proteomes" id="UP001058124"/>
    </source>
</evidence>
<accession>A0AAV5N0J8</accession>
<dbReference type="AlphaFoldDB" id="A0AAV5N0J8"/>
<evidence type="ECO:0008006" key="4">
    <source>
        <dbReference type="Google" id="ProtNLM"/>
    </source>
</evidence>
<protein>
    <recommendedName>
        <fullName evidence="4">YiiQ family protein</fullName>
    </recommendedName>
</protein>
<proteinExistence type="predicted"/>
<dbReference type="InterPro" id="IPR009918">
    <property type="entry name" value="DUF1454"/>
</dbReference>
<evidence type="ECO:0000256" key="1">
    <source>
        <dbReference type="SAM" id="SignalP"/>
    </source>
</evidence>
<evidence type="ECO:0000313" key="2">
    <source>
        <dbReference type="EMBL" id="GKX55635.1"/>
    </source>
</evidence>
<gene>
    <name evidence="2" type="ORF">SOASR030_17470</name>
</gene>
<dbReference type="EMBL" id="BRLH01000003">
    <property type="protein sequence ID" value="GKX55635.1"/>
    <property type="molecule type" value="Genomic_DNA"/>
</dbReference>
<sequence length="216" mass="23845">MLKKTGTMRLLAFTMTFAAIAFAHGEEKPAPALGVGQSEPAVAPYLREEAPAFNLTIQQFRDKFNAANPGLTLAEYKIIKQQEDKSPIVRAASRINTTLYSSVALEKSQRQIKSLQLTYLPAATALSVPETAESAAKREKAAAELMTNYMAAFILLFEPTQTRQSCRQKAIELLKRGKGEPFYQQTEGTLRFVIADRGEKGITFALEPIKLSLSDK</sequence>
<keyword evidence="3" id="KW-1185">Reference proteome</keyword>